<proteinExistence type="inferred from homology"/>
<keyword evidence="10" id="KW-1185">Reference proteome</keyword>
<dbReference type="SUPFAM" id="SSF48371">
    <property type="entry name" value="ARM repeat"/>
    <property type="match status" value="1"/>
</dbReference>
<dbReference type="OrthoDB" id="2021145at2759"/>
<dbReference type="Pfam" id="PF10189">
    <property type="entry name" value="Ints3_N"/>
    <property type="match status" value="1"/>
</dbReference>
<dbReference type="PANTHER" id="PTHR13587:SF7">
    <property type="entry name" value="INTEGRATOR COMPLEX SUBUNIT 3"/>
    <property type="match status" value="1"/>
</dbReference>
<dbReference type="InterPro" id="IPR045334">
    <property type="entry name" value="INTS3"/>
</dbReference>
<dbReference type="GO" id="GO:0005634">
    <property type="term" value="C:nucleus"/>
    <property type="evidence" value="ECO:0007669"/>
    <property type="project" value="UniProtKB-SubCell"/>
</dbReference>
<feature type="compositionally biased region" description="Polar residues" evidence="6">
    <location>
        <begin position="475"/>
        <end position="492"/>
    </location>
</feature>
<dbReference type="InterPro" id="IPR019333">
    <property type="entry name" value="INTS3_N"/>
</dbReference>
<evidence type="ECO:0000259" key="7">
    <source>
        <dbReference type="Pfam" id="PF10189"/>
    </source>
</evidence>
<comment type="caution">
    <text evidence="9">The sequence shown here is derived from an EMBL/GenBank/DDBJ whole genome shotgun (WGS) entry which is preliminary data.</text>
</comment>
<dbReference type="InterPro" id="IPR056518">
    <property type="entry name" value="HEAT_Ints3_C"/>
</dbReference>
<comment type="subcellular location">
    <subcellularLocation>
        <location evidence="2">Cytoplasm</location>
    </subcellularLocation>
    <subcellularLocation>
        <location evidence="1">Nucleus</location>
    </subcellularLocation>
</comment>
<evidence type="ECO:0000256" key="3">
    <source>
        <dbReference type="ARBA" id="ARBA00006130"/>
    </source>
</evidence>
<comment type="similarity">
    <text evidence="3">Belongs to the Integrator subunit 3 family.</text>
</comment>
<sequence>MARMTLYKLDELDEPKVYENEMHEAYISYDNLLKRGNTEVDVQNALLDKRSDDKKYKETMYGILFAILTGKDSTPHFNRMCVCVRDQFGVIVDRLRALMEAADFHRLRQPIVIKMLQLIEKLIEMDAKEIDKLVEIALRQAAGSNTTQANIEYCDTLLGMLERNRIKYLYKRGKMLRLSLYTYLRLIRDHLDESFDDLRRREINFCIRLMRDQFHHCKLIGRDLVRLLIDVASITEFRDFWRDLLYNPQILDERFDGLKTLVRMPTQSVYLTNRISPHLERLLTAIFKQDSYSGYRRRWQWLRDKYFSRPGSQYLAVDIIRYIVCVIHPTNEMLRSNLVKRYQIIAELISITSDEIIRPSALLALFYDWLFWKAQDNIMNIEPAILLIMETFESRNWQYCQMLIEFLRYEAYGFCKPLSEDIKKSVDAAMETVLTQRRSRFDRFGKLATNKLGNAFLRIGLVGKVHKKLCAASTSNTPSKAASNISSNTLNTPSSALPAVPPPSTFSSTPITNSATPVPTNNSTPTPASTLPSTPAPGSTLNSATGSTTGLVTGVGFHLAKMVVSPATPSSPVPMDVDGDPPKSYTNSTSVTKSSKIVKKVNNGTSLSSSIVPPAEKTSKDASLWIYGKNLEQFRDATSLSVQKSILPIILDTFEKHMVEDAPKKISGYIVPAIRESMTKSDLFTAVMDKLWSLDSESSKSKMLELLRLIGDVDNGHALVSFQVLLSCLRKAQEESKDAFFDAPNLKVYKDLINYQLEMSNGYEDLKFVKKQRVHEDFISLHKSNIMLFQRATFTIMEYLREYCMGEVTFVLLLVSKITPILSYELQIKLARNQCVIFGDKYDEILVFALDWDPIEQYVLFQILNAEVGGRVDRVEKMLTTSSILRALDRSENPEPLIGLLDILRTVPPTSLIISSIMYLMSNASDRLQKQCSLEFVITAFQQWYRNSPETMRAVLTNYMRELSEGMKNNNTKESTKEHAGNLLDVIISWYNDSKAEITENFLKNDEFYSSIKRITQLLGKQLLTDWLTIRTPETNTEAEDGK</sequence>
<evidence type="ECO:0000259" key="8">
    <source>
        <dbReference type="Pfam" id="PF24566"/>
    </source>
</evidence>
<evidence type="ECO:0000256" key="5">
    <source>
        <dbReference type="ARBA" id="ARBA00023242"/>
    </source>
</evidence>
<evidence type="ECO:0000256" key="1">
    <source>
        <dbReference type="ARBA" id="ARBA00004123"/>
    </source>
</evidence>
<reference evidence="9" key="1">
    <citation type="submission" date="2021-06" db="EMBL/GenBank/DDBJ databases">
        <authorList>
            <person name="Kallberg Y."/>
            <person name="Tangrot J."/>
            <person name="Rosling A."/>
        </authorList>
    </citation>
    <scope>NUCLEOTIDE SEQUENCE</scope>
    <source>
        <strain evidence="9">IA702</strain>
    </source>
</reference>
<name>A0A9N8ZWJ6_9GLOM</name>
<evidence type="ECO:0000313" key="10">
    <source>
        <dbReference type="Proteomes" id="UP000789572"/>
    </source>
</evidence>
<evidence type="ECO:0000256" key="4">
    <source>
        <dbReference type="ARBA" id="ARBA00022490"/>
    </source>
</evidence>
<keyword evidence="5" id="KW-0539">Nucleus</keyword>
<feature type="compositionally biased region" description="Low complexity" evidence="6">
    <location>
        <begin position="505"/>
        <end position="547"/>
    </location>
</feature>
<dbReference type="Pfam" id="PF24566">
    <property type="entry name" value="HEAT_Ints3_C"/>
    <property type="match status" value="1"/>
</dbReference>
<organism evidence="9 10">
    <name type="scientific">Paraglomus occultum</name>
    <dbReference type="NCBI Taxonomy" id="144539"/>
    <lineage>
        <taxon>Eukaryota</taxon>
        <taxon>Fungi</taxon>
        <taxon>Fungi incertae sedis</taxon>
        <taxon>Mucoromycota</taxon>
        <taxon>Glomeromycotina</taxon>
        <taxon>Glomeromycetes</taxon>
        <taxon>Paraglomerales</taxon>
        <taxon>Paraglomeraceae</taxon>
        <taxon>Paraglomus</taxon>
    </lineage>
</organism>
<keyword evidence="4" id="KW-0963">Cytoplasm</keyword>
<protein>
    <submittedName>
        <fullName evidence="9">116_t:CDS:1</fullName>
    </submittedName>
</protein>
<dbReference type="GO" id="GO:0005737">
    <property type="term" value="C:cytoplasm"/>
    <property type="evidence" value="ECO:0007669"/>
    <property type="project" value="UniProtKB-SubCell"/>
</dbReference>
<dbReference type="InterPro" id="IPR016024">
    <property type="entry name" value="ARM-type_fold"/>
</dbReference>
<feature type="domain" description="Ints3-like C-terminal" evidence="8">
    <location>
        <begin position="682"/>
        <end position="1016"/>
    </location>
</feature>
<accession>A0A9N8ZWJ6</accession>
<gene>
    <name evidence="9" type="ORF">POCULU_LOCUS3070</name>
</gene>
<feature type="region of interest" description="Disordered" evidence="6">
    <location>
        <begin position="475"/>
        <end position="547"/>
    </location>
</feature>
<evidence type="ECO:0000313" key="9">
    <source>
        <dbReference type="EMBL" id="CAG8511004.1"/>
    </source>
</evidence>
<feature type="domain" description="Integrator complex subunit 3 N-terminal" evidence="7">
    <location>
        <begin position="55"/>
        <end position="437"/>
    </location>
</feature>
<dbReference type="Proteomes" id="UP000789572">
    <property type="component" value="Unassembled WGS sequence"/>
</dbReference>
<dbReference type="AlphaFoldDB" id="A0A9N8ZWJ6"/>
<dbReference type="PANTHER" id="PTHR13587">
    <property type="entry name" value="INTEGRATOR COMPLEX SUBUNIT 3"/>
    <property type="match status" value="1"/>
</dbReference>
<evidence type="ECO:0000256" key="2">
    <source>
        <dbReference type="ARBA" id="ARBA00004496"/>
    </source>
</evidence>
<dbReference type="EMBL" id="CAJVPJ010000318">
    <property type="protein sequence ID" value="CAG8511004.1"/>
    <property type="molecule type" value="Genomic_DNA"/>
</dbReference>
<feature type="region of interest" description="Disordered" evidence="6">
    <location>
        <begin position="568"/>
        <end position="591"/>
    </location>
</feature>
<evidence type="ECO:0000256" key="6">
    <source>
        <dbReference type="SAM" id="MobiDB-lite"/>
    </source>
</evidence>